<keyword evidence="3" id="KW-1185">Reference proteome</keyword>
<dbReference type="OrthoDB" id="1433597at2759"/>
<accession>A0A8T2B2W7</accession>
<feature type="domain" description="NADH-ubiquinone oxidoreductase ferredoxin-like" evidence="1">
    <location>
        <begin position="51"/>
        <end position="97"/>
    </location>
</feature>
<dbReference type="Proteomes" id="UP000694251">
    <property type="component" value="Chromosome 8"/>
</dbReference>
<evidence type="ECO:0000313" key="3">
    <source>
        <dbReference type="Proteomes" id="UP000694251"/>
    </source>
</evidence>
<name>A0A8T2B2W7_ARASU</name>
<proteinExistence type="predicted"/>
<protein>
    <recommendedName>
        <fullName evidence="1">NADH-ubiquinone oxidoreductase ferredoxin-like domain-containing protein</fullName>
    </recommendedName>
</protein>
<sequence length="110" mass="11789">MSLYRNSVNDDFRQSSVVFCLNSHKGFTAVKVPKGFTVLQACEVAGVDIPRCVRFFASQVAGVQDLGILGGRGSGEEIGTYVEKLMTSELSGSVIDINKAFLPLKPETGS</sequence>
<reference evidence="2 3" key="1">
    <citation type="submission" date="2020-12" db="EMBL/GenBank/DDBJ databases">
        <title>Concerted genomic and epigenomic changes stabilize Arabidopsis allopolyploids.</title>
        <authorList>
            <person name="Chen Z."/>
        </authorList>
    </citation>
    <scope>NUCLEOTIDE SEQUENCE [LARGE SCALE GENOMIC DNA]</scope>
    <source>
        <strain evidence="2">As9502</strain>
        <tissue evidence="2">Leaf</tissue>
    </source>
</reference>
<gene>
    <name evidence="2" type="ORF">ISN44_As08g001080</name>
</gene>
<comment type="caution">
    <text evidence="2">The sequence shown here is derived from an EMBL/GenBank/DDBJ whole genome shotgun (WGS) entry which is preliminary data.</text>
</comment>
<evidence type="ECO:0000313" key="2">
    <source>
        <dbReference type="EMBL" id="KAG7580296.1"/>
    </source>
</evidence>
<organism evidence="2 3">
    <name type="scientific">Arabidopsis suecica</name>
    <name type="common">Swedish thale-cress</name>
    <name type="synonym">Cardaminopsis suecica</name>
    <dbReference type="NCBI Taxonomy" id="45249"/>
    <lineage>
        <taxon>Eukaryota</taxon>
        <taxon>Viridiplantae</taxon>
        <taxon>Streptophyta</taxon>
        <taxon>Embryophyta</taxon>
        <taxon>Tracheophyta</taxon>
        <taxon>Spermatophyta</taxon>
        <taxon>Magnoliopsida</taxon>
        <taxon>eudicotyledons</taxon>
        <taxon>Gunneridae</taxon>
        <taxon>Pentapetalae</taxon>
        <taxon>rosids</taxon>
        <taxon>malvids</taxon>
        <taxon>Brassicales</taxon>
        <taxon>Brassicaceae</taxon>
        <taxon>Camelineae</taxon>
        <taxon>Arabidopsis</taxon>
    </lineage>
</organism>
<dbReference type="EMBL" id="JAEFBJ010000008">
    <property type="protein sequence ID" value="KAG7580296.1"/>
    <property type="molecule type" value="Genomic_DNA"/>
</dbReference>
<dbReference type="AlphaFoldDB" id="A0A8T2B2W7"/>
<evidence type="ECO:0000259" key="1">
    <source>
        <dbReference type="Pfam" id="PF22117"/>
    </source>
</evidence>
<dbReference type="InterPro" id="IPR054351">
    <property type="entry name" value="NADH_UbQ_OxRdtase_ferredoxin"/>
</dbReference>
<dbReference type="Pfam" id="PF22117">
    <property type="entry name" value="Fer4_Nqo3"/>
    <property type="match status" value="1"/>
</dbReference>